<dbReference type="InterPro" id="IPR001882">
    <property type="entry name" value="Biotin_BS"/>
</dbReference>
<dbReference type="Pfam" id="PF02785">
    <property type="entry name" value="Biotin_carb_C"/>
    <property type="match status" value="1"/>
</dbReference>
<dbReference type="Pfam" id="PF02786">
    <property type="entry name" value="CPSase_L_D2"/>
    <property type="match status" value="1"/>
</dbReference>
<dbReference type="SUPFAM" id="SSF51246">
    <property type="entry name" value="Rudiment single hybrid motif"/>
    <property type="match status" value="1"/>
</dbReference>
<dbReference type="FunFam" id="2.40.50.100:FF:000003">
    <property type="entry name" value="Acetyl-CoA carboxylase biotin carboxyl carrier protein"/>
    <property type="match status" value="1"/>
</dbReference>
<dbReference type="PANTHER" id="PTHR18866:SF33">
    <property type="entry name" value="METHYLCROTONOYL-COA CARBOXYLASE SUBUNIT ALPHA, MITOCHONDRIAL-RELATED"/>
    <property type="match status" value="1"/>
</dbReference>
<dbReference type="SUPFAM" id="SSF51230">
    <property type="entry name" value="Single hybrid motif"/>
    <property type="match status" value="1"/>
</dbReference>
<feature type="domain" description="Lipoyl-binding" evidence="10">
    <location>
        <begin position="569"/>
        <end position="646"/>
    </location>
</feature>
<evidence type="ECO:0000259" key="11">
    <source>
        <dbReference type="PROSITE" id="PS50975"/>
    </source>
</evidence>
<dbReference type="GO" id="GO:0005524">
    <property type="term" value="F:ATP binding"/>
    <property type="evidence" value="ECO:0007669"/>
    <property type="project" value="UniProtKB-UniRule"/>
</dbReference>
<dbReference type="PROSITE" id="PS00188">
    <property type="entry name" value="BIOTIN"/>
    <property type="match status" value="1"/>
</dbReference>
<dbReference type="EMBL" id="JAODUO010001017">
    <property type="protein sequence ID" value="KAK2171857.1"/>
    <property type="molecule type" value="Genomic_DNA"/>
</dbReference>
<dbReference type="FunFam" id="3.30.1490.20:FF:000003">
    <property type="entry name" value="acetyl-CoA carboxylase isoform X1"/>
    <property type="match status" value="1"/>
</dbReference>
<name>A0AAD9KIP7_RIDPI</name>
<evidence type="ECO:0000256" key="5">
    <source>
        <dbReference type="ARBA" id="ARBA00022840"/>
    </source>
</evidence>
<dbReference type="SMART" id="SM00878">
    <property type="entry name" value="Biotin_carb_C"/>
    <property type="match status" value="1"/>
</dbReference>
<dbReference type="Gene3D" id="3.30.700.40">
    <property type="match status" value="1"/>
</dbReference>
<comment type="caution">
    <text evidence="13">The sequence shown here is derived from an EMBL/GenBank/DDBJ whole genome shotgun (WGS) entry which is preliminary data.</text>
</comment>
<dbReference type="InterPro" id="IPR011054">
    <property type="entry name" value="Rudment_hybrid_motif"/>
</dbReference>
<evidence type="ECO:0000256" key="3">
    <source>
        <dbReference type="ARBA" id="ARBA00022598"/>
    </source>
</evidence>
<dbReference type="PROSITE" id="PS50979">
    <property type="entry name" value="BC"/>
    <property type="match status" value="1"/>
</dbReference>
<dbReference type="InterPro" id="IPR016185">
    <property type="entry name" value="PreATP-grasp_dom_sf"/>
</dbReference>
<dbReference type="AlphaFoldDB" id="A0AAD9KIP7"/>
<sequence length="647" mass="70897">MGIQTVAVYSDADRHALHVALADEAYHIGPAASHLSYLNQQTITKVSKMAGVQAIHPGYGFLSENVEFAGLCEKEGLTFIGPPASAIRDMGIKSTSKQIMAAADVPVILGYHGDDQSEERLLSEAEKIGFPVMIKAVRGGGGKGMRVAMDRDTFLQQLTSAKTEAQKSFGDQVMLVEKFVETPRHVEVQVFGDHHGNYVYLFERDCSVQRRHQKIIEEAPAPGLTEQTRQAIGEAAVRAARAVNYVGAGTVEFIVDSEQRFYFMEMNTRLQVEHPVTEMITGTDLVEWQIRVAAGEELPIKHQEDLRLSGHAFEARIYAEDPDNDFMPGAGPLVYLSTPEPNEHVRIETGVRQGDEVSVHYDPMIAKLVVWSTDRSAALRKLRSALRQYNIVGLNTNIRFLDNLAGHDAFRSGDVHTGFIGQHYDDLFPKKELSDITLCHAAMAIVLAEHDQVMRAAANSKDPFSPFAVGCGVRVNDLYQRQLKLRDGDKELTVSVDYCHDGSFIVSHCGATYQVEASLDSDQTGCKWLTCRIDGVQQKVKVVSIGNSLNIFARDASYQLEVSEPDFVSASHGVTSSGGAVAPMPGVIEKVTASVGQAVEEGDPLLVMIAMKMEYVIRAPMAGVIKDVPYKVGDTVNKGAALVQFEE</sequence>
<keyword evidence="14" id="KW-1185">Reference proteome</keyword>
<evidence type="ECO:0000256" key="4">
    <source>
        <dbReference type="ARBA" id="ARBA00022741"/>
    </source>
</evidence>
<dbReference type="InterPro" id="IPR005481">
    <property type="entry name" value="BC-like_N"/>
</dbReference>
<evidence type="ECO:0000256" key="8">
    <source>
        <dbReference type="ARBA" id="ARBA00023267"/>
    </source>
</evidence>
<dbReference type="InterPro" id="IPR011764">
    <property type="entry name" value="Biotin_carboxylation_dom"/>
</dbReference>
<dbReference type="PANTHER" id="PTHR18866">
    <property type="entry name" value="CARBOXYLASE:PYRUVATE/ACETYL-COA/PROPIONYL-COA CARBOXYLASE"/>
    <property type="match status" value="1"/>
</dbReference>
<dbReference type="Gene3D" id="3.30.1490.20">
    <property type="entry name" value="ATP-grasp fold, A domain"/>
    <property type="match status" value="1"/>
</dbReference>
<evidence type="ECO:0000259" key="12">
    <source>
        <dbReference type="PROSITE" id="PS50979"/>
    </source>
</evidence>
<dbReference type="InterPro" id="IPR013815">
    <property type="entry name" value="ATP_grasp_subdomain_1"/>
</dbReference>
<dbReference type="Gene3D" id="2.40.50.100">
    <property type="match status" value="1"/>
</dbReference>
<gene>
    <name evidence="13" type="ORF">NP493_1019g00020</name>
</gene>
<dbReference type="FunFam" id="3.30.470.20:FF:000028">
    <property type="entry name" value="Methylcrotonoyl-CoA carboxylase subunit alpha, mitochondrial"/>
    <property type="match status" value="1"/>
</dbReference>
<dbReference type="Gene3D" id="3.40.50.20">
    <property type="match status" value="1"/>
</dbReference>
<dbReference type="SUPFAM" id="SSF52440">
    <property type="entry name" value="PreATP-grasp domain"/>
    <property type="match status" value="1"/>
</dbReference>
<dbReference type="Pfam" id="PF21139">
    <property type="entry name" value="BT_MCC_alpha"/>
    <property type="match status" value="1"/>
</dbReference>
<evidence type="ECO:0000259" key="10">
    <source>
        <dbReference type="PROSITE" id="PS50968"/>
    </source>
</evidence>
<dbReference type="GO" id="GO:0046872">
    <property type="term" value="F:metal ion binding"/>
    <property type="evidence" value="ECO:0007669"/>
    <property type="project" value="InterPro"/>
</dbReference>
<comment type="cofactor">
    <cofactor evidence="1">
        <name>biotin</name>
        <dbReference type="ChEBI" id="CHEBI:57586"/>
    </cofactor>
</comment>
<dbReference type="InterPro" id="IPR048429">
    <property type="entry name" value="MCC_alpha_BT"/>
</dbReference>
<dbReference type="GO" id="GO:0005759">
    <property type="term" value="C:mitochondrial matrix"/>
    <property type="evidence" value="ECO:0007669"/>
    <property type="project" value="UniProtKB-SubCell"/>
</dbReference>
<dbReference type="InterPro" id="IPR005482">
    <property type="entry name" value="Biotin_COase_C"/>
</dbReference>
<feature type="domain" description="ATP-grasp" evidence="11">
    <location>
        <begin position="97"/>
        <end position="294"/>
    </location>
</feature>
<evidence type="ECO:0000256" key="7">
    <source>
        <dbReference type="ARBA" id="ARBA00023128"/>
    </source>
</evidence>
<dbReference type="InterPro" id="IPR011053">
    <property type="entry name" value="Single_hybrid_motif"/>
</dbReference>
<evidence type="ECO:0000313" key="14">
    <source>
        <dbReference type="Proteomes" id="UP001209878"/>
    </source>
</evidence>
<dbReference type="Proteomes" id="UP001209878">
    <property type="component" value="Unassembled WGS sequence"/>
</dbReference>
<evidence type="ECO:0000256" key="9">
    <source>
        <dbReference type="PROSITE-ProRule" id="PRU00409"/>
    </source>
</evidence>
<dbReference type="PROSITE" id="PS50968">
    <property type="entry name" value="BIOTINYL_LIPOYL"/>
    <property type="match status" value="1"/>
</dbReference>
<evidence type="ECO:0008006" key="15">
    <source>
        <dbReference type="Google" id="ProtNLM"/>
    </source>
</evidence>
<dbReference type="CDD" id="cd06850">
    <property type="entry name" value="biotinyl_domain"/>
    <property type="match status" value="1"/>
</dbReference>
<dbReference type="InterPro" id="IPR000089">
    <property type="entry name" value="Biotin_lipoyl"/>
</dbReference>
<reference evidence="13" key="1">
    <citation type="journal article" date="2023" name="Mol. Biol. Evol.">
        <title>Third-Generation Sequencing Reveals the Adaptive Role of the Epigenome in Three Deep-Sea Polychaetes.</title>
        <authorList>
            <person name="Perez M."/>
            <person name="Aroh O."/>
            <person name="Sun Y."/>
            <person name="Lan Y."/>
            <person name="Juniper S.K."/>
            <person name="Young C.R."/>
            <person name="Angers B."/>
            <person name="Qian P.Y."/>
        </authorList>
    </citation>
    <scope>NUCLEOTIDE SEQUENCE</scope>
    <source>
        <strain evidence="13">R07B-5</strain>
    </source>
</reference>
<comment type="subcellular location">
    <subcellularLocation>
        <location evidence="2">Mitochondrion matrix</location>
    </subcellularLocation>
</comment>
<dbReference type="Pfam" id="PF00364">
    <property type="entry name" value="Biotin_lipoyl"/>
    <property type="match status" value="1"/>
</dbReference>
<dbReference type="InterPro" id="IPR050856">
    <property type="entry name" value="Biotin_carboxylase_complex"/>
</dbReference>
<evidence type="ECO:0000256" key="6">
    <source>
        <dbReference type="ARBA" id="ARBA00022946"/>
    </source>
</evidence>
<keyword evidence="3" id="KW-0436">Ligase</keyword>
<keyword evidence="8" id="KW-0092">Biotin</keyword>
<proteinExistence type="predicted"/>
<dbReference type="SUPFAM" id="SSF56059">
    <property type="entry name" value="Glutathione synthetase ATP-binding domain-like"/>
    <property type="match status" value="1"/>
</dbReference>
<evidence type="ECO:0000256" key="2">
    <source>
        <dbReference type="ARBA" id="ARBA00004305"/>
    </source>
</evidence>
<organism evidence="13 14">
    <name type="scientific">Ridgeia piscesae</name>
    <name type="common">Tubeworm</name>
    <dbReference type="NCBI Taxonomy" id="27915"/>
    <lineage>
        <taxon>Eukaryota</taxon>
        <taxon>Metazoa</taxon>
        <taxon>Spiralia</taxon>
        <taxon>Lophotrochozoa</taxon>
        <taxon>Annelida</taxon>
        <taxon>Polychaeta</taxon>
        <taxon>Sedentaria</taxon>
        <taxon>Canalipalpata</taxon>
        <taxon>Sabellida</taxon>
        <taxon>Siboglinidae</taxon>
        <taxon>Ridgeia</taxon>
    </lineage>
</organism>
<accession>A0AAD9KIP7</accession>
<keyword evidence="4 9" id="KW-0547">Nucleotide-binding</keyword>
<dbReference type="Pfam" id="PF00289">
    <property type="entry name" value="Biotin_carb_N"/>
    <property type="match status" value="1"/>
</dbReference>
<dbReference type="PROSITE" id="PS00867">
    <property type="entry name" value="CPSASE_2"/>
    <property type="match status" value="1"/>
</dbReference>
<evidence type="ECO:0000313" key="13">
    <source>
        <dbReference type="EMBL" id="KAK2171857.1"/>
    </source>
</evidence>
<dbReference type="PROSITE" id="PS50975">
    <property type="entry name" value="ATP_GRASP"/>
    <property type="match status" value="1"/>
</dbReference>
<protein>
    <recommendedName>
        <fullName evidence="15">Methylcrotonoyl-CoA carboxylase subunit alpha, mitochondrial</fullName>
    </recommendedName>
</protein>
<keyword evidence="6" id="KW-0809">Transit peptide</keyword>
<evidence type="ECO:0000256" key="1">
    <source>
        <dbReference type="ARBA" id="ARBA00001953"/>
    </source>
</evidence>
<dbReference type="GO" id="GO:0004485">
    <property type="term" value="F:methylcrotonoyl-CoA carboxylase activity"/>
    <property type="evidence" value="ECO:0007669"/>
    <property type="project" value="TreeGrafter"/>
</dbReference>
<dbReference type="InterPro" id="IPR011761">
    <property type="entry name" value="ATP-grasp"/>
</dbReference>
<keyword evidence="7" id="KW-0496">Mitochondrion</keyword>
<keyword evidence="5 9" id="KW-0067">ATP-binding</keyword>
<dbReference type="Gene3D" id="3.30.470.20">
    <property type="entry name" value="ATP-grasp fold, B domain"/>
    <property type="match status" value="1"/>
</dbReference>
<dbReference type="InterPro" id="IPR005479">
    <property type="entry name" value="CPAse_ATP-bd"/>
</dbReference>
<feature type="domain" description="Biotin carboxylation" evidence="12">
    <location>
        <begin position="1"/>
        <end position="425"/>
    </location>
</feature>